<name>A0A1I2ISP4_9GAMM</name>
<dbReference type="STRING" id="1076937.SAMN04488120_104230"/>
<accession>A0A1I2ISP4</accession>
<sequence>MTHLLRRWLIAGMLIWLPLGATLLVIRFVVGLLDTSLLLIPAAYRPDIPGIGVLLSIVLVLGTGAVAANYLGSRLVVWTEALLSRIPLVRTVYGGIKKLAETIFSDQSVSFRQPILIEYPRKGIWSIAFITGAPIGEVQDKTADYVLTCFVPTTPNPTSGFIVLVPEKDIIRLDMSVEDAMRLVISLGVVTPDDMPRKNGDDRS</sequence>
<feature type="transmembrane region" description="Helical" evidence="1">
    <location>
        <begin position="50"/>
        <end position="71"/>
    </location>
</feature>
<keyword evidence="1" id="KW-1133">Transmembrane helix</keyword>
<keyword evidence="3" id="KW-1185">Reference proteome</keyword>
<dbReference type="EMBL" id="FOOC01000004">
    <property type="protein sequence ID" value="SFF45309.1"/>
    <property type="molecule type" value="Genomic_DNA"/>
</dbReference>
<dbReference type="Pfam" id="PF04367">
    <property type="entry name" value="DUF502"/>
    <property type="match status" value="1"/>
</dbReference>
<evidence type="ECO:0000313" key="3">
    <source>
        <dbReference type="Proteomes" id="UP000199771"/>
    </source>
</evidence>
<dbReference type="Proteomes" id="UP000199771">
    <property type="component" value="Unassembled WGS sequence"/>
</dbReference>
<organism evidence="2 3">
    <name type="scientific">Fontimonas thermophila</name>
    <dbReference type="NCBI Taxonomy" id="1076937"/>
    <lineage>
        <taxon>Bacteria</taxon>
        <taxon>Pseudomonadati</taxon>
        <taxon>Pseudomonadota</taxon>
        <taxon>Gammaproteobacteria</taxon>
        <taxon>Nevskiales</taxon>
        <taxon>Nevskiaceae</taxon>
        <taxon>Fontimonas</taxon>
    </lineage>
</organism>
<evidence type="ECO:0000256" key="1">
    <source>
        <dbReference type="SAM" id="Phobius"/>
    </source>
</evidence>
<dbReference type="PANTHER" id="PTHR31876:SF26">
    <property type="entry name" value="PROTEIN LIKE COV 2"/>
    <property type="match status" value="1"/>
</dbReference>
<feature type="transmembrane region" description="Helical" evidence="1">
    <location>
        <begin position="7"/>
        <end position="30"/>
    </location>
</feature>
<gene>
    <name evidence="2" type="ORF">SAMN04488120_104230</name>
</gene>
<dbReference type="AlphaFoldDB" id="A0A1I2ISP4"/>
<evidence type="ECO:0000313" key="2">
    <source>
        <dbReference type="EMBL" id="SFF45309.1"/>
    </source>
</evidence>
<dbReference type="PANTHER" id="PTHR31876">
    <property type="entry name" value="COV-LIKE PROTEIN 1"/>
    <property type="match status" value="1"/>
</dbReference>
<keyword evidence="1" id="KW-0472">Membrane</keyword>
<reference evidence="2 3" key="1">
    <citation type="submission" date="2016-10" db="EMBL/GenBank/DDBJ databases">
        <authorList>
            <person name="de Groot N.N."/>
        </authorList>
    </citation>
    <scope>NUCLEOTIDE SEQUENCE [LARGE SCALE GENOMIC DNA]</scope>
    <source>
        <strain evidence="2 3">DSM 23609</strain>
    </source>
</reference>
<dbReference type="InterPro" id="IPR007462">
    <property type="entry name" value="COV1-like"/>
</dbReference>
<keyword evidence="1" id="KW-0812">Transmembrane</keyword>
<protein>
    <submittedName>
        <fullName evidence="2">Uncharacterized membrane protein</fullName>
    </submittedName>
</protein>
<proteinExistence type="predicted"/>
<dbReference type="OrthoDB" id="9780267at2"/>